<evidence type="ECO:0000256" key="2">
    <source>
        <dbReference type="PROSITE-ProRule" id="PRU00059"/>
    </source>
</evidence>
<dbReference type="Gene3D" id="2.60.120.290">
    <property type="entry name" value="Spermadhesin, CUB domain"/>
    <property type="match status" value="1"/>
</dbReference>
<evidence type="ECO:0000259" key="4">
    <source>
        <dbReference type="PROSITE" id="PS01180"/>
    </source>
</evidence>
<dbReference type="OrthoDB" id="10037824at2759"/>
<evidence type="ECO:0000256" key="3">
    <source>
        <dbReference type="SAM" id="MobiDB-lite"/>
    </source>
</evidence>
<dbReference type="FunFam" id="2.60.120.290:FF:000065">
    <property type="entry name" value="Uncharacterized protein, isoform E"/>
    <property type="match status" value="1"/>
</dbReference>
<dbReference type="GO" id="GO:0005886">
    <property type="term" value="C:plasma membrane"/>
    <property type="evidence" value="ECO:0007669"/>
    <property type="project" value="TreeGrafter"/>
</dbReference>
<dbReference type="InterPro" id="IPR035914">
    <property type="entry name" value="Sperma_CUB_dom_sf"/>
</dbReference>
<dbReference type="PANTHER" id="PTHR47537:SF4">
    <property type="entry name" value="GH12701P"/>
    <property type="match status" value="1"/>
</dbReference>
<dbReference type="GeneID" id="127750228"/>
<evidence type="ECO:0000313" key="6">
    <source>
        <dbReference type="RefSeq" id="XP_052127203.1"/>
    </source>
</evidence>
<accession>A0A9C6X133</accession>
<protein>
    <submittedName>
        <fullName evidence="6">Uncharacterized protein LOC127750228</fullName>
    </submittedName>
</protein>
<feature type="region of interest" description="Disordered" evidence="3">
    <location>
        <begin position="369"/>
        <end position="390"/>
    </location>
</feature>
<dbReference type="PANTHER" id="PTHR47537">
    <property type="entry name" value="CUBILIN"/>
    <property type="match status" value="1"/>
</dbReference>
<dbReference type="RefSeq" id="XP_052127203.1">
    <property type="nucleotide sequence ID" value="XM_052271243.1"/>
</dbReference>
<dbReference type="SUPFAM" id="SSF49854">
    <property type="entry name" value="Spermadhesin, CUB domain"/>
    <property type="match status" value="1"/>
</dbReference>
<keyword evidence="5" id="KW-1185">Reference proteome</keyword>
<dbReference type="CDD" id="cd00041">
    <property type="entry name" value="CUB"/>
    <property type="match status" value="1"/>
</dbReference>
<feature type="region of interest" description="Disordered" evidence="3">
    <location>
        <begin position="98"/>
        <end position="131"/>
    </location>
</feature>
<sequence length="444" mass="47603">MSVSESGRPTAGGAWCGPAWGPAVYFSETRSLLVTVRLLRLHKDSSGYNFDFRLGYRLLPRDRAVVRYGGRVPENVYWPPLPGEGSNATNTNSILPGMGGIIGAEPTPPPPPPPPPGPPQGPGNPWWGLGVGVGSGAGGGGGLPTGDEHYLGDLIAGTYCSRLFSDCDRKPCRLQSPNFPGVYPRNLTCYYAVRQHEVPAGMHALVTVSQPDGQLTAVRATGPTGSSSSRGSGGTARGSNRGLRVWQECDEVQDYVTVYDGYTTRDPVLLRFCGGGEPVPAVTSSGPELLVEFSTSAFGCLEQPGPLQPLHGFQLEVQVQFVDARSPQYSKGKRCELWVRGAGRGLLESPRHSLPRNATCLFHLQGVSLPEDDPPSAHEPPARFQPAPWRANAALPPPRFRVWLSVLKFHVTTGLDPTPTTQIVQQEEGCASQLRVWDGSAPLK</sequence>
<keyword evidence="1" id="KW-1015">Disulfide bond</keyword>
<feature type="compositionally biased region" description="Low complexity" evidence="3">
    <location>
        <begin position="219"/>
        <end position="230"/>
    </location>
</feature>
<name>A0A9C6X133_FRAOC</name>
<dbReference type="PROSITE" id="PS01180">
    <property type="entry name" value="CUB"/>
    <property type="match status" value="1"/>
</dbReference>
<evidence type="ECO:0000256" key="1">
    <source>
        <dbReference type="ARBA" id="ARBA00023157"/>
    </source>
</evidence>
<proteinExistence type="predicted"/>
<dbReference type="AlphaFoldDB" id="A0A9C6X133"/>
<feature type="compositionally biased region" description="Pro residues" evidence="3">
    <location>
        <begin position="106"/>
        <end position="122"/>
    </location>
</feature>
<comment type="caution">
    <text evidence="2">Lacks conserved residue(s) required for the propagation of feature annotation.</text>
</comment>
<feature type="region of interest" description="Disordered" evidence="3">
    <location>
        <begin position="217"/>
        <end position="240"/>
    </location>
</feature>
<gene>
    <name evidence="6" type="primary">LOC127750228</name>
</gene>
<dbReference type="KEGG" id="foc:127750228"/>
<feature type="domain" description="CUB" evidence="4">
    <location>
        <begin position="160"/>
        <end position="320"/>
    </location>
</feature>
<dbReference type="InterPro" id="IPR000859">
    <property type="entry name" value="CUB_dom"/>
</dbReference>
<dbReference type="Proteomes" id="UP000504606">
    <property type="component" value="Unplaced"/>
</dbReference>
<dbReference type="InterPro" id="IPR053207">
    <property type="entry name" value="Non-NMDA_GluR_Accessory"/>
</dbReference>
<dbReference type="SMART" id="SM00042">
    <property type="entry name" value="CUB"/>
    <property type="match status" value="1"/>
</dbReference>
<organism evidence="5 6">
    <name type="scientific">Frankliniella occidentalis</name>
    <name type="common">Western flower thrips</name>
    <name type="synonym">Euthrips occidentalis</name>
    <dbReference type="NCBI Taxonomy" id="133901"/>
    <lineage>
        <taxon>Eukaryota</taxon>
        <taxon>Metazoa</taxon>
        <taxon>Ecdysozoa</taxon>
        <taxon>Arthropoda</taxon>
        <taxon>Hexapoda</taxon>
        <taxon>Insecta</taxon>
        <taxon>Pterygota</taxon>
        <taxon>Neoptera</taxon>
        <taxon>Paraneoptera</taxon>
        <taxon>Thysanoptera</taxon>
        <taxon>Terebrantia</taxon>
        <taxon>Thripoidea</taxon>
        <taxon>Thripidae</taxon>
        <taxon>Frankliniella</taxon>
    </lineage>
</organism>
<evidence type="ECO:0000313" key="5">
    <source>
        <dbReference type="Proteomes" id="UP000504606"/>
    </source>
</evidence>
<reference evidence="6" key="1">
    <citation type="submission" date="2025-08" db="UniProtKB">
        <authorList>
            <consortium name="RefSeq"/>
        </authorList>
    </citation>
    <scope>IDENTIFICATION</scope>
    <source>
        <tissue evidence="6">Whole organism</tissue>
    </source>
</reference>